<evidence type="ECO:0000256" key="1">
    <source>
        <dbReference type="SAM" id="Phobius"/>
    </source>
</evidence>
<accession>A0A840IMG1</accession>
<proteinExistence type="predicted"/>
<dbReference type="RefSeq" id="WP_183345891.1">
    <property type="nucleotide sequence ID" value="NZ_JACHNU010000012.1"/>
</dbReference>
<dbReference type="EMBL" id="JACHNU010000012">
    <property type="protein sequence ID" value="MBB4665184.1"/>
    <property type="molecule type" value="Genomic_DNA"/>
</dbReference>
<name>A0A840IMG1_9ACTN</name>
<gene>
    <name evidence="2" type="ORF">BDZ31_004805</name>
</gene>
<dbReference type="Proteomes" id="UP000585272">
    <property type="component" value="Unassembled WGS sequence"/>
</dbReference>
<feature type="transmembrane region" description="Helical" evidence="1">
    <location>
        <begin position="20"/>
        <end position="39"/>
    </location>
</feature>
<protein>
    <submittedName>
        <fullName evidence="2">ABC-type phosphate transport system permease subunit</fullName>
    </submittedName>
</protein>
<reference evidence="2 3" key="1">
    <citation type="submission" date="2020-08" db="EMBL/GenBank/DDBJ databases">
        <title>Genomic Encyclopedia of Archaeal and Bacterial Type Strains, Phase II (KMG-II): from individual species to whole genera.</title>
        <authorList>
            <person name="Goeker M."/>
        </authorList>
    </citation>
    <scope>NUCLEOTIDE SEQUENCE [LARGE SCALE GENOMIC DNA]</scope>
    <source>
        <strain evidence="2 3">DSM 23288</strain>
    </source>
</reference>
<dbReference type="InterPro" id="IPR045382">
    <property type="entry name" value="DUF6529"/>
</dbReference>
<comment type="caution">
    <text evidence="2">The sequence shown here is derived from an EMBL/GenBank/DDBJ whole genome shotgun (WGS) entry which is preliminary data.</text>
</comment>
<dbReference type="AlphaFoldDB" id="A0A840IMG1"/>
<dbReference type="Pfam" id="PF20139">
    <property type="entry name" value="DUF6529"/>
    <property type="match status" value="1"/>
</dbReference>
<keyword evidence="1" id="KW-1133">Transmembrane helix</keyword>
<evidence type="ECO:0000313" key="2">
    <source>
        <dbReference type="EMBL" id="MBB4665184.1"/>
    </source>
</evidence>
<sequence length="141" mass="14510">MEDLIESVTRGNPTEVKVTLASVALALGCYQLLLIAVGYGKLRPGFLSGRAASFSHRAIGDALAIVLVVVAVMCLSLFGFDDDSTAHVLAGSALIVVLAVKVTVVRRSRGSSRALPPLGLALFALLAITWATSAGAFLGAT</sequence>
<organism evidence="2 3">
    <name type="scientific">Conexibacter arvalis</name>
    <dbReference type="NCBI Taxonomy" id="912552"/>
    <lineage>
        <taxon>Bacteria</taxon>
        <taxon>Bacillati</taxon>
        <taxon>Actinomycetota</taxon>
        <taxon>Thermoleophilia</taxon>
        <taxon>Solirubrobacterales</taxon>
        <taxon>Conexibacteraceae</taxon>
        <taxon>Conexibacter</taxon>
    </lineage>
</organism>
<feature type="transmembrane region" description="Helical" evidence="1">
    <location>
        <begin position="59"/>
        <end position="80"/>
    </location>
</feature>
<keyword evidence="3" id="KW-1185">Reference proteome</keyword>
<feature type="transmembrane region" description="Helical" evidence="1">
    <location>
        <begin position="117"/>
        <end position="140"/>
    </location>
</feature>
<keyword evidence="1" id="KW-0472">Membrane</keyword>
<feature type="transmembrane region" description="Helical" evidence="1">
    <location>
        <begin position="86"/>
        <end position="105"/>
    </location>
</feature>
<evidence type="ECO:0000313" key="3">
    <source>
        <dbReference type="Proteomes" id="UP000585272"/>
    </source>
</evidence>
<keyword evidence="1" id="KW-0812">Transmembrane</keyword>